<keyword evidence="3" id="KW-0813">Transport</keyword>
<evidence type="ECO:0000256" key="5">
    <source>
        <dbReference type="ARBA" id="ARBA00022519"/>
    </source>
</evidence>
<gene>
    <name evidence="12" type="ORF">HMPREF9944_01135</name>
</gene>
<keyword evidence="5" id="KW-0997">Cell inner membrane</keyword>
<comment type="subcellular location">
    <subcellularLocation>
        <location evidence="1">Cell inner membrane</location>
        <topology evidence="1">Single-pass membrane protein</topology>
        <orientation evidence="1">Periplasmic side</orientation>
    </subcellularLocation>
</comment>
<evidence type="ECO:0000313" key="13">
    <source>
        <dbReference type="Proteomes" id="UP000003167"/>
    </source>
</evidence>
<dbReference type="InterPro" id="IPR006260">
    <property type="entry name" value="TonB/TolA_C"/>
</dbReference>
<dbReference type="GO" id="GO:0015031">
    <property type="term" value="P:protein transport"/>
    <property type="evidence" value="ECO:0007669"/>
    <property type="project" value="UniProtKB-KW"/>
</dbReference>
<proteinExistence type="inferred from homology"/>
<dbReference type="PANTHER" id="PTHR33446">
    <property type="entry name" value="PROTEIN TONB-RELATED"/>
    <property type="match status" value="1"/>
</dbReference>
<dbReference type="Pfam" id="PF03544">
    <property type="entry name" value="TonB_C"/>
    <property type="match status" value="1"/>
</dbReference>
<evidence type="ECO:0000256" key="4">
    <source>
        <dbReference type="ARBA" id="ARBA00022475"/>
    </source>
</evidence>
<keyword evidence="6" id="KW-0812">Transmembrane</keyword>
<reference evidence="12 13" key="1">
    <citation type="submission" date="2011-12" db="EMBL/GenBank/DDBJ databases">
        <title>The Genome Sequence of Prevotella maculosa OT 289.</title>
        <authorList>
            <consortium name="The Broad Institute Genome Sequencing Platform"/>
            <person name="Earl A."/>
            <person name="Ward D."/>
            <person name="Feldgarden M."/>
            <person name="Gevers D."/>
            <person name="Izard J."/>
            <person name="Blanton J.M."/>
            <person name="Mathney J."/>
            <person name="Tanner A.C."/>
            <person name="Dewhirst F.E."/>
            <person name="Young S.K."/>
            <person name="Zeng Q."/>
            <person name="Gargeya S."/>
            <person name="Fitzgerald M."/>
            <person name="Haas B."/>
            <person name="Abouelleil A."/>
            <person name="Alvarado L."/>
            <person name="Arachchi H.M."/>
            <person name="Berlin A."/>
            <person name="Chapman S.B."/>
            <person name="Gearin G."/>
            <person name="Goldberg J."/>
            <person name="Griggs A."/>
            <person name="Gujja S."/>
            <person name="Hansen M."/>
            <person name="Heiman D."/>
            <person name="Howarth C."/>
            <person name="Larimer J."/>
            <person name="Lui A."/>
            <person name="MacDonald P.J.P."/>
            <person name="McCowen C."/>
            <person name="Montmayeur A."/>
            <person name="Murphy C."/>
            <person name="Neiman D."/>
            <person name="Pearson M."/>
            <person name="Priest M."/>
            <person name="Roberts A."/>
            <person name="Saif S."/>
            <person name="Shea T."/>
            <person name="Sisk P."/>
            <person name="Stolte C."/>
            <person name="Sykes S."/>
            <person name="Wortman J."/>
            <person name="Nusbaum C."/>
            <person name="Birren B."/>
        </authorList>
    </citation>
    <scope>NUCLEOTIDE SEQUENCE [LARGE SCALE GENOMIC DNA]</scope>
    <source>
        <strain evidence="12 13">OT 289</strain>
    </source>
</reference>
<evidence type="ECO:0000256" key="6">
    <source>
        <dbReference type="ARBA" id="ARBA00022692"/>
    </source>
</evidence>
<evidence type="ECO:0000256" key="8">
    <source>
        <dbReference type="ARBA" id="ARBA00022989"/>
    </source>
</evidence>
<evidence type="ECO:0000256" key="3">
    <source>
        <dbReference type="ARBA" id="ARBA00022448"/>
    </source>
</evidence>
<protein>
    <submittedName>
        <fullName evidence="12">TonB family domain-containing protein</fullName>
    </submittedName>
</protein>
<dbReference type="EMBL" id="AGEK01000021">
    <property type="protein sequence ID" value="EHO71279.1"/>
    <property type="molecule type" value="Genomic_DNA"/>
</dbReference>
<keyword evidence="4" id="KW-1003">Cell membrane</keyword>
<accession>H1HLU1</accession>
<feature type="domain" description="TonB C-terminal" evidence="11">
    <location>
        <begin position="194"/>
        <end position="283"/>
    </location>
</feature>
<evidence type="ECO:0000259" key="11">
    <source>
        <dbReference type="PROSITE" id="PS52015"/>
    </source>
</evidence>
<dbReference type="GO" id="GO:0098797">
    <property type="term" value="C:plasma membrane protein complex"/>
    <property type="evidence" value="ECO:0007669"/>
    <property type="project" value="TreeGrafter"/>
</dbReference>
<evidence type="ECO:0000256" key="1">
    <source>
        <dbReference type="ARBA" id="ARBA00004383"/>
    </source>
</evidence>
<comment type="caution">
    <text evidence="12">The sequence shown here is derived from an EMBL/GenBank/DDBJ whole genome shotgun (WGS) entry which is preliminary data.</text>
</comment>
<evidence type="ECO:0000256" key="7">
    <source>
        <dbReference type="ARBA" id="ARBA00022927"/>
    </source>
</evidence>
<evidence type="ECO:0000256" key="10">
    <source>
        <dbReference type="SAM" id="MobiDB-lite"/>
    </source>
</evidence>
<keyword evidence="8" id="KW-1133">Transmembrane helix</keyword>
<evidence type="ECO:0000256" key="2">
    <source>
        <dbReference type="ARBA" id="ARBA00006555"/>
    </source>
</evidence>
<keyword evidence="9" id="KW-0472">Membrane</keyword>
<feature type="compositionally biased region" description="Basic and acidic residues" evidence="10">
    <location>
        <begin position="129"/>
        <end position="141"/>
    </location>
</feature>
<dbReference type="AlphaFoldDB" id="H1HLU1"/>
<dbReference type="InterPro" id="IPR051045">
    <property type="entry name" value="TonB-dependent_transducer"/>
</dbReference>
<keyword evidence="7" id="KW-0653">Protein transport</keyword>
<organism evidence="12 13">
    <name type="scientific">Segatella maculosa OT 289</name>
    <dbReference type="NCBI Taxonomy" id="999422"/>
    <lineage>
        <taxon>Bacteria</taxon>
        <taxon>Pseudomonadati</taxon>
        <taxon>Bacteroidota</taxon>
        <taxon>Bacteroidia</taxon>
        <taxon>Bacteroidales</taxon>
        <taxon>Prevotellaceae</taxon>
        <taxon>Segatella</taxon>
    </lineage>
</organism>
<dbReference type="Proteomes" id="UP000003167">
    <property type="component" value="Unassembled WGS sequence"/>
</dbReference>
<dbReference type="GO" id="GO:0055085">
    <property type="term" value="P:transmembrane transport"/>
    <property type="evidence" value="ECO:0007669"/>
    <property type="project" value="InterPro"/>
</dbReference>
<name>H1HLU1_9BACT</name>
<dbReference type="NCBIfam" id="TIGR01352">
    <property type="entry name" value="tonB_Cterm"/>
    <property type="match status" value="1"/>
</dbReference>
<keyword evidence="13" id="KW-1185">Reference proteome</keyword>
<evidence type="ECO:0000313" key="12">
    <source>
        <dbReference type="EMBL" id="EHO71279.1"/>
    </source>
</evidence>
<dbReference type="HOGENOM" id="CLU_065795_1_0_10"/>
<dbReference type="STRING" id="999422.HMPREF9944_01135"/>
<dbReference type="FunFam" id="3.30.1150.10:FF:000002">
    <property type="entry name" value="Energy transducer TonB"/>
    <property type="match status" value="1"/>
</dbReference>
<dbReference type="PROSITE" id="PS52015">
    <property type="entry name" value="TONB_CTD"/>
    <property type="match status" value="1"/>
</dbReference>
<dbReference type="GO" id="GO:0031992">
    <property type="term" value="F:energy transducer activity"/>
    <property type="evidence" value="ECO:0007669"/>
    <property type="project" value="TreeGrafter"/>
</dbReference>
<dbReference type="PANTHER" id="PTHR33446:SF2">
    <property type="entry name" value="PROTEIN TONB"/>
    <property type="match status" value="1"/>
</dbReference>
<dbReference type="PATRIC" id="fig|999422.3.peg.1173"/>
<feature type="region of interest" description="Disordered" evidence="10">
    <location>
        <begin position="129"/>
        <end position="179"/>
    </location>
</feature>
<comment type="similarity">
    <text evidence="2">Belongs to the TonB family.</text>
</comment>
<sequence>MADIAGQYGPCCKPAWPRLPRNRSNDAVSCRAKRVGKEFISDNLELKKSYRADLEHKRTTHFLLGLTLVLALLYTAFEYVSPPAEDGHGNEMTDEMSEDLELMPAMDTRDMIAAAPNAAPHSVTEKLKAVDKEPDMVRRLDPNNGDAQLGTGGQNGQTVRQDDANPTAALPQTAPDDSNPLHFRIVEKLPEFPGGMVELMKWLTHNLHYPALAQRQRLEGKVVVSFIINKDGSVTGEKIEKGIDPLLDQEALRVVKMMPKWKPGVEKNKPCRTLFVIPINFKL</sequence>
<evidence type="ECO:0000256" key="9">
    <source>
        <dbReference type="ARBA" id="ARBA00023136"/>
    </source>
</evidence>
<dbReference type="InterPro" id="IPR037682">
    <property type="entry name" value="TonB_C"/>
</dbReference>
<dbReference type="Gene3D" id="3.30.1150.10">
    <property type="match status" value="1"/>
</dbReference>
<dbReference type="SUPFAM" id="SSF74653">
    <property type="entry name" value="TolA/TonB C-terminal domain"/>
    <property type="match status" value="1"/>
</dbReference>